<dbReference type="Gene3D" id="3.40.50.1820">
    <property type="entry name" value="alpha/beta hydrolase"/>
    <property type="match status" value="1"/>
</dbReference>
<dbReference type="Pfam" id="PF00561">
    <property type="entry name" value="Abhydrolase_1"/>
    <property type="match status" value="1"/>
</dbReference>
<dbReference type="PANTHER" id="PTHR43798">
    <property type="entry name" value="MONOACYLGLYCEROL LIPASE"/>
    <property type="match status" value="1"/>
</dbReference>
<gene>
    <name evidence="2" type="ORF">GCM10009855_07060</name>
</gene>
<dbReference type="EMBL" id="BAAARB010000003">
    <property type="protein sequence ID" value="GAA2370344.1"/>
    <property type="molecule type" value="Genomic_DNA"/>
</dbReference>
<dbReference type="PANTHER" id="PTHR43798:SF33">
    <property type="entry name" value="HYDROLASE, PUTATIVE (AFU_ORTHOLOGUE AFUA_2G14860)-RELATED"/>
    <property type="match status" value="1"/>
</dbReference>
<keyword evidence="2" id="KW-0378">Hydrolase</keyword>
<sequence>MPGPASPTRTLHTHLFGTDDPGAPAVLAVHGLTGHGRRWEQMAADHLPGTRVVAPDLLGHGRSPWEPPWSIIEHADALGAALDAHVPVGQAVVAVAHSFGCAVSLALAERRPDAFRGLVLLDPAQGLDPERARFIAETSMANWGYQDADDARAAKRMEGWSAVPADVLDAEIAEHLVPAAGGRVAWRVSAPAAATAWSEMSGAFRLPPAGIPTHVVVAERVQPPFVRQEFLAACAAERADTVTVHRVDTEHMIPFLVPDFCAALVRDLL</sequence>
<reference evidence="2 3" key="1">
    <citation type="journal article" date="2019" name="Int. J. Syst. Evol. Microbiol.">
        <title>The Global Catalogue of Microorganisms (GCM) 10K type strain sequencing project: providing services to taxonomists for standard genome sequencing and annotation.</title>
        <authorList>
            <consortium name="The Broad Institute Genomics Platform"/>
            <consortium name="The Broad Institute Genome Sequencing Center for Infectious Disease"/>
            <person name="Wu L."/>
            <person name="Ma J."/>
        </authorList>
    </citation>
    <scope>NUCLEOTIDE SEQUENCE [LARGE SCALE GENOMIC DNA]</scope>
    <source>
        <strain evidence="2 3">JCM 16227</strain>
    </source>
</reference>
<dbReference type="RefSeq" id="WP_346074952.1">
    <property type="nucleotide sequence ID" value="NZ_BAAARB010000003.1"/>
</dbReference>
<feature type="domain" description="AB hydrolase-1" evidence="1">
    <location>
        <begin position="24"/>
        <end position="131"/>
    </location>
</feature>
<evidence type="ECO:0000313" key="2">
    <source>
        <dbReference type="EMBL" id="GAA2370344.1"/>
    </source>
</evidence>
<dbReference type="PRINTS" id="PR00111">
    <property type="entry name" value="ABHYDROLASE"/>
</dbReference>
<name>A0ABN3H658_9ACTN</name>
<dbReference type="InterPro" id="IPR029058">
    <property type="entry name" value="AB_hydrolase_fold"/>
</dbReference>
<organism evidence="2 3">
    <name type="scientific">Gordonia cholesterolivorans</name>
    <dbReference type="NCBI Taxonomy" id="559625"/>
    <lineage>
        <taxon>Bacteria</taxon>
        <taxon>Bacillati</taxon>
        <taxon>Actinomycetota</taxon>
        <taxon>Actinomycetes</taxon>
        <taxon>Mycobacteriales</taxon>
        <taxon>Gordoniaceae</taxon>
        <taxon>Gordonia</taxon>
    </lineage>
</organism>
<dbReference type="InterPro" id="IPR000073">
    <property type="entry name" value="AB_hydrolase_1"/>
</dbReference>
<accession>A0ABN3H658</accession>
<dbReference type="GO" id="GO:0016787">
    <property type="term" value="F:hydrolase activity"/>
    <property type="evidence" value="ECO:0007669"/>
    <property type="project" value="UniProtKB-KW"/>
</dbReference>
<dbReference type="Proteomes" id="UP001501170">
    <property type="component" value="Unassembled WGS sequence"/>
</dbReference>
<dbReference type="InterPro" id="IPR050266">
    <property type="entry name" value="AB_hydrolase_sf"/>
</dbReference>
<evidence type="ECO:0000259" key="1">
    <source>
        <dbReference type="Pfam" id="PF00561"/>
    </source>
</evidence>
<keyword evidence="3" id="KW-1185">Reference proteome</keyword>
<evidence type="ECO:0000313" key="3">
    <source>
        <dbReference type="Proteomes" id="UP001501170"/>
    </source>
</evidence>
<proteinExistence type="predicted"/>
<dbReference type="SUPFAM" id="SSF53474">
    <property type="entry name" value="alpha/beta-Hydrolases"/>
    <property type="match status" value="1"/>
</dbReference>
<protein>
    <submittedName>
        <fullName evidence="2">Alpha/beta hydrolase</fullName>
    </submittedName>
</protein>
<comment type="caution">
    <text evidence="2">The sequence shown here is derived from an EMBL/GenBank/DDBJ whole genome shotgun (WGS) entry which is preliminary data.</text>
</comment>